<evidence type="ECO:0000313" key="1">
    <source>
        <dbReference type="EnsemblMetazoa" id="AALFPA23_010638.P14927"/>
    </source>
</evidence>
<proteinExistence type="predicted"/>
<dbReference type="EnsemblMetazoa" id="AALFPA23_010638.R14927">
    <property type="protein sequence ID" value="AALFPA23_010638.P14927"/>
    <property type="gene ID" value="AALFPA23_010638"/>
</dbReference>
<dbReference type="RefSeq" id="XP_062704721.1">
    <property type="nucleotide sequence ID" value="XM_062848737.1"/>
</dbReference>
<keyword evidence="2" id="KW-1185">Reference proteome</keyword>
<reference evidence="2" key="1">
    <citation type="journal article" date="2015" name="Proc. Natl. Acad. Sci. U.S.A.">
        <title>Genome sequence of the Asian Tiger mosquito, Aedes albopictus, reveals insights into its biology, genetics, and evolution.</title>
        <authorList>
            <person name="Chen X.G."/>
            <person name="Jiang X."/>
            <person name="Gu J."/>
            <person name="Xu M."/>
            <person name="Wu Y."/>
            <person name="Deng Y."/>
            <person name="Zhang C."/>
            <person name="Bonizzoni M."/>
            <person name="Dermauw W."/>
            <person name="Vontas J."/>
            <person name="Armbruster P."/>
            <person name="Huang X."/>
            <person name="Yang Y."/>
            <person name="Zhang H."/>
            <person name="He W."/>
            <person name="Peng H."/>
            <person name="Liu Y."/>
            <person name="Wu K."/>
            <person name="Chen J."/>
            <person name="Lirakis M."/>
            <person name="Topalis P."/>
            <person name="Van Leeuwen T."/>
            <person name="Hall A.B."/>
            <person name="Jiang X."/>
            <person name="Thorpe C."/>
            <person name="Mueller R.L."/>
            <person name="Sun C."/>
            <person name="Waterhouse R.M."/>
            <person name="Yan G."/>
            <person name="Tu Z.J."/>
            <person name="Fang X."/>
            <person name="James A.A."/>
        </authorList>
    </citation>
    <scope>NUCLEOTIDE SEQUENCE [LARGE SCALE GENOMIC DNA]</scope>
    <source>
        <strain evidence="2">Foshan</strain>
    </source>
</reference>
<reference evidence="1" key="2">
    <citation type="submission" date="2025-05" db="UniProtKB">
        <authorList>
            <consortium name="EnsemblMetazoa"/>
        </authorList>
    </citation>
    <scope>IDENTIFICATION</scope>
    <source>
        <strain evidence="1">Foshan</strain>
    </source>
</reference>
<organism evidence="1 2">
    <name type="scientific">Aedes albopictus</name>
    <name type="common">Asian tiger mosquito</name>
    <name type="synonym">Stegomyia albopicta</name>
    <dbReference type="NCBI Taxonomy" id="7160"/>
    <lineage>
        <taxon>Eukaryota</taxon>
        <taxon>Metazoa</taxon>
        <taxon>Ecdysozoa</taxon>
        <taxon>Arthropoda</taxon>
        <taxon>Hexapoda</taxon>
        <taxon>Insecta</taxon>
        <taxon>Pterygota</taxon>
        <taxon>Neoptera</taxon>
        <taxon>Endopterygota</taxon>
        <taxon>Diptera</taxon>
        <taxon>Nematocera</taxon>
        <taxon>Culicoidea</taxon>
        <taxon>Culicidae</taxon>
        <taxon>Culicinae</taxon>
        <taxon>Aedini</taxon>
        <taxon>Aedes</taxon>
        <taxon>Stegomyia</taxon>
    </lineage>
</organism>
<dbReference type="GeneID" id="134287027"/>
<evidence type="ECO:0000313" key="2">
    <source>
        <dbReference type="Proteomes" id="UP000069940"/>
    </source>
</evidence>
<name>A0ABM1YN38_AEDAL</name>
<accession>A0ABM1YN38</accession>
<dbReference type="Proteomes" id="UP000069940">
    <property type="component" value="Unassembled WGS sequence"/>
</dbReference>
<sequence length="189" mass="21582">MATDPIQNIRRNNLMIIEDGSNLKQLQHILFETAIRYATGNKHVIFVTEKPIDSVPPEVLSNYSSIYKKIIFVYSKSAEAILLKLNDIKAWNFTPTLIIVESIQNLLRRPRAGEDLAFSYNVFLSSVLDSVCYYSRKQGDRTQCIMTVEKDVVDTTHLLVEQYFQEQNVVAGLNINSCSDVLDLLRECC</sequence>
<protein>
    <submittedName>
        <fullName evidence="1">Uncharacterized protein</fullName>
    </submittedName>
</protein>